<evidence type="ECO:0000256" key="3">
    <source>
        <dbReference type="ARBA" id="ARBA00022723"/>
    </source>
</evidence>
<evidence type="ECO:0000256" key="2">
    <source>
        <dbReference type="ARBA" id="ARBA00022487"/>
    </source>
</evidence>
<evidence type="ECO:0000256" key="7">
    <source>
        <dbReference type="ARBA" id="ARBA00023157"/>
    </source>
</evidence>
<evidence type="ECO:0000256" key="8">
    <source>
        <dbReference type="SAM" id="SignalP"/>
    </source>
</evidence>
<evidence type="ECO:0000256" key="5">
    <source>
        <dbReference type="ARBA" id="ARBA00022801"/>
    </source>
</evidence>
<evidence type="ECO:0000313" key="9">
    <source>
        <dbReference type="EMBL" id="MBE7367840.1"/>
    </source>
</evidence>
<dbReference type="PANTHER" id="PTHR33938">
    <property type="entry name" value="FERULOYL ESTERASE B-RELATED"/>
    <property type="match status" value="1"/>
</dbReference>
<dbReference type="Proteomes" id="UP000806285">
    <property type="component" value="Unassembled WGS sequence"/>
</dbReference>
<keyword evidence="2" id="KW-0719">Serine esterase</keyword>
<keyword evidence="3" id="KW-0479">Metal-binding</keyword>
<proteinExistence type="inferred from homology"/>
<organism evidence="9 10">
    <name type="scientific">Ramlibacter pallidus</name>
    <dbReference type="NCBI Taxonomy" id="2780087"/>
    <lineage>
        <taxon>Bacteria</taxon>
        <taxon>Pseudomonadati</taxon>
        <taxon>Pseudomonadota</taxon>
        <taxon>Betaproteobacteria</taxon>
        <taxon>Burkholderiales</taxon>
        <taxon>Comamonadaceae</taxon>
        <taxon>Ramlibacter</taxon>
    </lineage>
</organism>
<accession>A0ABR9S2W5</accession>
<protein>
    <submittedName>
        <fullName evidence="9">Tannase/feruloyl esterase family alpha/beta hydrolase</fullName>
    </submittedName>
</protein>
<keyword evidence="5 9" id="KW-0378">Hydrolase</keyword>
<sequence>MKKTIRAAGAIAALGVLMAACGGGSDYAAAPAPAPAPAPAEPTLPQLTAAVGASLKGSCTDLAGFTHASTTITAATEIAAGTLTVAGQPIAAHCRVTGRMHERVSPVDGQTYAIGFEMRLPLAWNGRYYYQGNGGTDGSVSTATGGTAAGTSNALHKGFAVISSDAGHNGAQNPSFGMDPQARVDYGYGAVQKLTPMAKALIAAAYGKGPDRSYVGGGSNGGRHAMVTAARFAADYDGVLAVAPGFNLPLAAAAQLYTAQQFRKVATDPNNLATAFTQGERNLVAAAILGKCDALDGVADGLVNDVEACRTAFSLFNDVPTCPAARDDTCLTAAQKSAIDAMYYGPVNSRGTPLYTTQPYDPGLAASGWALWKFNFSVLLDPGAVGVIFQVPPDPTVPANARNFAYNYNFDLDFPKLFATNATYTENSLSFMTPPNPTKLDTLRDRGGKMIVVHGASDGVFSIDDTQRWYEALDRENGGKAAQFARFYRVPGMNHVSGGPATDQFDALQALVDWVEQGNTPDRIVAQARGAGNPAGVNAALPAGWAADRTRPLCPHPLVARYKGSGDIEKAENFTCAR</sequence>
<dbReference type="GO" id="GO:0016787">
    <property type="term" value="F:hydrolase activity"/>
    <property type="evidence" value="ECO:0007669"/>
    <property type="project" value="UniProtKB-KW"/>
</dbReference>
<dbReference type="InterPro" id="IPR029058">
    <property type="entry name" value="AB_hydrolase_fold"/>
</dbReference>
<dbReference type="SUPFAM" id="SSF53474">
    <property type="entry name" value="alpha/beta-Hydrolases"/>
    <property type="match status" value="1"/>
</dbReference>
<comment type="caution">
    <text evidence="9">The sequence shown here is derived from an EMBL/GenBank/DDBJ whole genome shotgun (WGS) entry which is preliminary data.</text>
</comment>
<dbReference type="Pfam" id="PF07519">
    <property type="entry name" value="Tannase"/>
    <property type="match status" value="1"/>
</dbReference>
<dbReference type="RefSeq" id="WP_193676472.1">
    <property type="nucleotide sequence ID" value="NZ_JADDIV010000003.1"/>
</dbReference>
<comment type="similarity">
    <text evidence="1">Belongs to the tannase family.</text>
</comment>
<dbReference type="Gene3D" id="3.40.50.1820">
    <property type="entry name" value="alpha/beta hydrolase"/>
    <property type="match status" value="2"/>
</dbReference>
<dbReference type="PROSITE" id="PS51257">
    <property type="entry name" value="PROKAR_LIPOPROTEIN"/>
    <property type="match status" value="1"/>
</dbReference>
<evidence type="ECO:0000313" key="10">
    <source>
        <dbReference type="Proteomes" id="UP000806285"/>
    </source>
</evidence>
<keyword evidence="6" id="KW-0106">Calcium</keyword>
<evidence type="ECO:0000256" key="4">
    <source>
        <dbReference type="ARBA" id="ARBA00022729"/>
    </source>
</evidence>
<keyword evidence="4 8" id="KW-0732">Signal</keyword>
<feature type="chain" id="PRO_5046658185" evidence="8">
    <location>
        <begin position="29"/>
        <end position="578"/>
    </location>
</feature>
<reference evidence="9 10" key="1">
    <citation type="submission" date="2020-10" db="EMBL/GenBank/DDBJ databases">
        <title>Ramlibacter sp. HM2 16S ribosomal RNA gene Genome sequencing and assembly.</title>
        <authorList>
            <person name="Kang M."/>
        </authorList>
    </citation>
    <scope>NUCLEOTIDE SEQUENCE [LARGE SCALE GENOMIC DNA]</scope>
    <source>
        <strain evidence="9 10">HM2</strain>
    </source>
</reference>
<evidence type="ECO:0000256" key="1">
    <source>
        <dbReference type="ARBA" id="ARBA00006249"/>
    </source>
</evidence>
<dbReference type="PANTHER" id="PTHR33938:SF15">
    <property type="entry name" value="FERULOYL ESTERASE B-RELATED"/>
    <property type="match status" value="1"/>
</dbReference>
<keyword evidence="7" id="KW-1015">Disulfide bond</keyword>
<dbReference type="InterPro" id="IPR011118">
    <property type="entry name" value="Tannase/feruloyl_esterase"/>
</dbReference>
<name>A0ABR9S2W5_9BURK</name>
<evidence type="ECO:0000256" key="6">
    <source>
        <dbReference type="ARBA" id="ARBA00022837"/>
    </source>
</evidence>
<keyword evidence="10" id="KW-1185">Reference proteome</keyword>
<dbReference type="EMBL" id="JADDIV010000003">
    <property type="protein sequence ID" value="MBE7367840.1"/>
    <property type="molecule type" value="Genomic_DNA"/>
</dbReference>
<gene>
    <name evidence="9" type="ORF">IM787_09695</name>
</gene>
<feature type="signal peptide" evidence="8">
    <location>
        <begin position="1"/>
        <end position="28"/>
    </location>
</feature>